<dbReference type="SUPFAM" id="SSF57184">
    <property type="entry name" value="Growth factor receptor domain"/>
    <property type="match status" value="1"/>
</dbReference>
<dbReference type="PANTHER" id="PTHR27005">
    <property type="entry name" value="WALL-ASSOCIATED RECEPTOR KINASE-LIKE 21"/>
    <property type="match status" value="1"/>
</dbReference>
<keyword evidence="9" id="KW-0418">Kinase</keyword>
<dbReference type="CDD" id="cd00054">
    <property type="entry name" value="EGF_CA"/>
    <property type="match status" value="2"/>
</dbReference>
<dbReference type="PANTHER" id="PTHR27005:SF320">
    <property type="entry name" value="WALL-ASSOCIATED RECEPTOR KINASE 2-LIKE ISOFORM X1"/>
    <property type="match status" value="1"/>
</dbReference>
<dbReference type="GO" id="GO:0030247">
    <property type="term" value="F:polysaccharide binding"/>
    <property type="evidence" value="ECO:0007669"/>
    <property type="project" value="InterPro"/>
</dbReference>
<evidence type="ECO:0000256" key="8">
    <source>
        <dbReference type="ARBA" id="ARBA00022741"/>
    </source>
</evidence>
<evidence type="ECO:0000256" key="7">
    <source>
        <dbReference type="ARBA" id="ARBA00022737"/>
    </source>
</evidence>
<evidence type="ECO:0000313" key="23">
    <source>
        <dbReference type="Proteomes" id="UP000824120"/>
    </source>
</evidence>
<dbReference type="GO" id="GO:0007166">
    <property type="term" value="P:cell surface receptor signaling pathway"/>
    <property type="evidence" value="ECO:0007669"/>
    <property type="project" value="InterPro"/>
</dbReference>
<sequence>MCMLLILRSANAQSTNNNTNPTTIITKPGCPKQCGNLLVPYPFGIGSDCALNPVFEIKCNVTTPFIHNIEVYNISDSEMRISNSVARSCYSSEGTLLLPNDPLSINLGPTHPYSFSDLNKFIVVGCDELSLMIVTDLSGLNLASGCYSFFNKSSHDAVLIEAGSCKGFGCCQIEIQKGIKSFGTVMESLENHTQVWSFNPCGYAFLGEASRFHFQGLMDLNDTNFVERIIHNVPIVLDWTIGNLTCVEAKKRKDYACLVNSQCVDSHTDIGGYRCRCNPGYEGNPYISPGCQDIDECLHSSNNMCEHKCTNTPGNYSCSCPEGFSGDGRGCIAPNSNYEFLWIKFSIGMGVGFISLVVGTILVYFCIKKRKLIKSREKFFQQNGGLLLKQQISSKKGGMEATKIFIADELKKATNNYASDRIIGRGGNGIVYKGILPDDRIVAIKKSKFVDENQVEQFINEVLILTQVNHRNVVRLFGCCLEDEVPLLVYEYVSHGTLYEHIHNQNGAPWLSLQNRLRIASETASSLAYLHSSASMPIIHRDVKSTNILLDDVYTAKVADFGASRLVPLDQNIDVYSFGVVLAELLTGMTPILRDTSDKYKCLVEHFISSMNKNNIFEILDHRVVREGGVEQLQKIAELTKGCLQLHGEDRPTMKEVAMELESLRKFTSPWTNKHGHEDHNEVELKDRYIIPIDSNTGIDNFSGQ</sequence>
<evidence type="ECO:0000256" key="16">
    <source>
        <dbReference type="ARBA" id="ARBA00047951"/>
    </source>
</evidence>
<dbReference type="PROSITE" id="PS00107">
    <property type="entry name" value="PROTEIN_KINASE_ATP"/>
    <property type="match status" value="1"/>
</dbReference>
<evidence type="ECO:0000256" key="5">
    <source>
        <dbReference type="ARBA" id="ARBA00022692"/>
    </source>
</evidence>
<keyword evidence="10 18" id="KW-0067">ATP-binding</keyword>
<keyword evidence="13" id="KW-1015">Disulfide bond</keyword>
<feature type="transmembrane region" description="Helical" evidence="19">
    <location>
        <begin position="341"/>
        <end position="367"/>
    </location>
</feature>
<evidence type="ECO:0000256" key="2">
    <source>
        <dbReference type="ARBA" id="ARBA00022527"/>
    </source>
</evidence>
<evidence type="ECO:0000256" key="17">
    <source>
        <dbReference type="PROSITE-ProRule" id="PRU00076"/>
    </source>
</evidence>
<comment type="caution">
    <text evidence="17">Lacks conserved residue(s) required for the propagation of feature annotation.</text>
</comment>
<dbReference type="SMART" id="SM00181">
    <property type="entry name" value="EGF"/>
    <property type="match status" value="2"/>
</dbReference>
<dbReference type="InterPro" id="IPR009030">
    <property type="entry name" value="Growth_fac_rcpt_cys_sf"/>
</dbReference>
<dbReference type="OrthoDB" id="4062651at2759"/>
<evidence type="ECO:0000256" key="3">
    <source>
        <dbReference type="ARBA" id="ARBA00022536"/>
    </source>
</evidence>
<dbReference type="AlphaFoldDB" id="A0A9J5XA73"/>
<gene>
    <name evidence="22" type="ORF">H5410_045140</name>
</gene>
<proteinExistence type="predicted"/>
<evidence type="ECO:0000256" key="13">
    <source>
        <dbReference type="ARBA" id="ARBA00023157"/>
    </source>
</evidence>
<keyword evidence="3 17" id="KW-0245">EGF-like domain</keyword>
<comment type="catalytic activity">
    <reaction evidence="15">
        <text>L-seryl-[protein] + ATP = O-phospho-L-seryl-[protein] + ADP + H(+)</text>
        <dbReference type="Rhea" id="RHEA:17989"/>
        <dbReference type="Rhea" id="RHEA-COMP:9863"/>
        <dbReference type="Rhea" id="RHEA-COMP:11604"/>
        <dbReference type="ChEBI" id="CHEBI:15378"/>
        <dbReference type="ChEBI" id="CHEBI:29999"/>
        <dbReference type="ChEBI" id="CHEBI:30616"/>
        <dbReference type="ChEBI" id="CHEBI:83421"/>
        <dbReference type="ChEBI" id="CHEBI:456216"/>
    </reaction>
</comment>
<dbReference type="Pfam" id="PF07714">
    <property type="entry name" value="PK_Tyr_Ser-Thr"/>
    <property type="match status" value="2"/>
</dbReference>
<dbReference type="Proteomes" id="UP000824120">
    <property type="component" value="Chromosome 9"/>
</dbReference>
<keyword evidence="14" id="KW-0325">Glycoprotein</keyword>
<keyword evidence="8 18" id="KW-0547">Nucleotide-binding</keyword>
<evidence type="ECO:0000259" key="21">
    <source>
        <dbReference type="PROSITE" id="PS50026"/>
    </source>
</evidence>
<keyword evidence="12 19" id="KW-0472">Membrane</keyword>
<dbReference type="SUPFAM" id="SSF56112">
    <property type="entry name" value="Protein kinase-like (PK-like)"/>
    <property type="match status" value="1"/>
</dbReference>
<keyword evidence="7" id="KW-0677">Repeat</keyword>
<dbReference type="Pfam" id="PF07645">
    <property type="entry name" value="EGF_CA"/>
    <property type="match status" value="1"/>
</dbReference>
<evidence type="ECO:0000256" key="11">
    <source>
        <dbReference type="ARBA" id="ARBA00022989"/>
    </source>
</evidence>
<dbReference type="SMART" id="SM00179">
    <property type="entry name" value="EGF_CA"/>
    <property type="match status" value="2"/>
</dbReference>
<keyword evidence="2" id="KW-0723">Serine/threonine-protein kinase</keyword>
<protein>
    <recommendedName>
        <fullName evidence="24">ATP binding protein</fullName>
    </recommendedName>
</protein>
<dbReference type="FunFam" id="3.30.200.20:FF:000043">
    <property type="entry name" value="Wall-associated receptor kinase 2"/>
    <property type="match status" value="1"/>
</dbReference>
<dbReference type="InterPro" id="IPR000152">
    <property type="entry name" value="EGF-type_Asp/Asn_hydroxyl_site"/>
</dbReference>
<dbReference type="InterPro" id="IPR008271">
    <property type="entry name" value="Ser/Thr_kinase_AS"/>
</dbReference>
<dbReference type="GO" id="GO:0004674">
    <property type="term" value="F:protein serine/threonine kinase activity"/>
    <property type="evidence" value="ECO:0007669"/>
    <property type="project" value="UniProtKB-KW"/>
</dbReference>
<dbReference type="InterPro" id="IPR025287">
    <property type="entry name" value="WAK_GUB"/>
</dbReference>
<evidence type="ECO:0000256" key="19">
    <source>
        <dbReference type="SAM" id="Phobius"/>
    </source>
</evidence>
<evidence type="ECO:0000256" key="14">
    <source>
        <dbReference type="ARBA" id="ARBA00023180"/>
    </source>
</evidence>
<reference evidence="22 23" key="1">
    <citation type="submission" date="2020-09" db="EMBL/GenBank/DDBJ databases">
        <title>De no assembly of potato wild relative species, Solanum commersonii.</title>
        <authorList>
            <person name="Cho K."/>
        </authorList>
    </citation>
    <scope>NUCLEOTIDE SEQUENCE [LARGE SCALE GENOMIC DNA]</scope>
    <source>
        <strain evidence="22">LZ3.2</strain>
        <tissue evidence="22">Leaf</tissue>
    </source>
</reference>
<dbReference type="Gene3D" id="2.10.25.10">
    <property type="entry name" value="Laminin"/>
    <property type="match status" value="2"/>
</dbReference>
<comment type="catalytic activity">
    <reaction evidence="16">
        <text>L-threonyl-[protein] + ATP = O-phospho-L-threonyl-[protein] + ADP + H(+)</text>
        <dbReference type="Rhea" id="RHEA:46608"/>
        <dbReference type="Rhea" id="RHEA-COMP:11060"/>
        <dbReference type="Rhea" id="RHEA-COMP:11605"/>
        <dbReference type="ChEBI" id="CHEBI:15378"/>
        <dbReference type="ChEBI" id="CHEBI:30013"/>
        <dbReference type="ChEBI" id="CHEBI:30616"/>
        <dbReference type="ChEBI" id="CHEBI:61977"/>
        <dbReference type="ChEBI" id="CHEBI:456216"/>
    </reaction>
</comment>
<evidence type="ECO:0000256" key="10">
    <source>
        <dbReference type="ARBA" id="ARBA00022840"/>
    </source>
</evidence>
<comment type="caution">
    <text evidence="22">The sequence shown here is derived from an EMBL/GenBank/DDBJ whole genome shotgun (WGS) entry which is preliminary data.</text>
</comment>
<dbReference type="GO" id="GO:0005509">
    <property type="term" value="F:calcium ion binding"/>
    <property type="evidence" value="ECO:0007669"/>
    <property type="project" value="InterPro"/>
</dbReference>
<dbReference type="Gene3D" id="1.10.510.10">
    <property type="entry name" value="Transferase(Phosphotransferase) domain 1"/>
    <property type="match status" value="2"/>
</dbReference>
<dbReference type="SMART" id="SM00220">
    <property type="entry name" value="S_TKc"/>
    <property type="match status" value="1"/>
</dbReference>
<dbReference type="PROSITE" id="PS01187">
    <property type="entry name" value="EGF_CA"/>
    <property type="match status" value="1"/>
</dbReference>
<keyword evidence="6" id="KW-0732">Signal</keyword>
<dbReference type="PROSITE" id="PS01186">
    <property type="entry name" value="EGF_2"/>
    <property type="match status" value="1"/>
</dbReference>
<feature type="domain" description="EGF-like" evidence="21">
    <location>
        <begin position="248"/>
        <end position="292"/>
    </location>
</feature>
<dbReference type="FunFam" id="2.10.25.10:FF:000038">
    <property type="entry name" value="Fibrillin 2"/>
    <property type="match status" value="1"/>
</dbReference>
<organism evidence="22 23">
    <name type="scientific">Solanum commersonii</name>
    <name type="common">Commerson's wild potato</name>
    <name type="synonym">Commerson's nightshade</name>
    <dbReference type="NCBI Taxonomy" id="4109"/>
    <lineage>
        <taxon>Eukaryota</taxon>
        <taxon>Viridiplantae</taxon>
        <taxon>Streptophyta</taxon>
        <taxon>Embryophyta</taxon>
        <taxon>Tracheophyta</taxon>
        <taxon>Spermatophyta</taxon>
        <taxon>Magnoliopsida</taxon>
        <taxon>eudicotyledons</taxon>
        <taxon>Gunneridae</taxon>
        <taxon>Pentapetalae</taxon>
        <taxon>asterids</taxon>
        <taxon>lamiids</taxon>
        <taxon>Solanales</taxon>
        <taxon>Solanaceae</taxon>
        <taxon>Solanoideae</taxon>
        <taxon>Solaneae</taxon>
        <taxon>Solanum</taxon>
    </lineage>
</organism>
<dbReference type="InterPro" id="IPR001881">
    <property type="entry name" value="EGF-like_Ca-bd_dom"/>
</dbReference>
<evidence type="ECO:0008006" key="24">
    <source>
        <dbReference type="Google" id="ProtNLM"/>
    </source>
</evidence>
<evidence type="ECO:0000256" key="1">
    <source>
        <dbReference type="ARBA" id="ARBA00004479"/>
    </source>
</evidence>
<dbReference type="InterPro" id="IPR018097">
    <property type="entry name" value="EGF_Ca-bd_CS"/>
</dbReference>
<dbReference type="InterPro" id="IPR000719">
    <property type="entry name" value="Prot_kinase_dom"/>
</dbReference>
<dbReference type="PROSITE" id="PS00108">
    <property type="entry name" value="PROTEIN_KINASE_ST"/>
    <property type="match status" value="1"/>
</dbReference>
<feature type="domain" description="Protein kinase" evidence="20">
    <location>
        <begin position="417"/>
        <end position="672"/>
    </location>
</feature>
<name>A0A9J5XA73_SOLCO</name>
<keyword evidence="5 19" id="KW-0812">Transmembrane</keyword>
<dbReference type="PROSITE" id="PS50026">
    <property type="entry name" value="EGF_3"/>
    <property type="match status" value="2"/>
</dbReference>
<dbReference type="InterPro" id="IPR045274">
    <property type="entry name" value="WAK-like"/>
</dbReference>
<evidence type="ECO:0000256" key="4">
    <source>
        <dbReference type="ARBA" id="ARBA00022679"/>
    </source>
</evidence>
<dbReference type="InterPro" id="IPR017441">
    <property type="entry name" value="Protein_kinase_ATP_BS"/>
</dbReference>
<evidence type="ECO:0000256" key="18">
    <source>
        <dbReference type="PROSITE-ProRule" id="PRU10141"/>
    </source>
</evidence>
<keyword evidence="11 19" id="KW-1133">Transmembrane helix</keyword>
<dbReference type="EMBL" id="JACXVP010000009">
    <property type="protein sequence ID" value="KAG5584706.1"/>
    <property type="molecule type" value="Genomic_DNA"/>
</dbReference>
<evidence type="ECO:0000256" key="12">
    <source>
        <dbReference type="ARBA" id="ARBA00023136"/>
    </source>
</evidence>
<evidence type="ECO:0000259" key="20">
    <source>
        <dbReference type="PROSITE" id="PS50011"/>
    </source>
</evidence>
<comment type="subcellular location">
    <subcellularLocation>
        <location evidence="1">Membrane</location>
        <topology evidence="1">Single-pass type I membrane protein</topology>
    </subcellularLocation>
</comment>
<dbReference type="InterPro" id="IPR049883">
    <property type="entry name" value="NOTCH1_EGF-like"/>
</dbReference>
<dbReference type="GO" id="GO:0005886">
    <property type="term" value="C:plasma membrane"/>
    <property type="evidence" value="ECO:0007669"/>
    <property type="project" value="TreeGrafter"/>
</dbReference>
<dbReference type="PROSITE" id="PS50011">
    <property type="entry name" value="PROTEIN_KINASE_DOM"/>
    <property type="match status" value="1"/>
</dbReference>
<accession>A0A9J5XA73</accession>
<dbReference type="PROSITE" id="PS00010">
    <property type="entry name" value="ASX_HYDROXYL"/>
    <property type="match status" value="1"/>
</dbReference>
<dbReference type="Pfam" id="PF13947">
    <property type="entry name" value="GUB_WAK_bind"/>
    <property type="match status" value="1"/>
</dbReference>
<dbReference type="GO" id="GO:0005524">
    <property type="term" value="F:ATP binding"/>
    <property type="evidence" value="ECO:0007669"/>
    <property type="project" value="UniProtKB-UniRule"/>
</dbReference>
<feature type="domain" description="EGF-like" evidence="21">
    <location>
        <begin position="293"/>
        <end position="332"/>
    </location>
</feature>
<evidence type="ECO:0000256" key="6">
    <source>
        <dbReference type="ARBA" id="ARBA00022729"/>
    </source>
</evidence>
<dbReference type="Gene3D" id="3.30.200.20">
    <property type="entry name" value="Phosphorylase Kinase, domain 1"/>
    <property type="match status" value="1"/>
</dbReference>
<dbReference type="InterPro" id="IPR001245">
    <property type="entry name" value="Ser-Thr/Tyr_kinase_cat_dom"/>
</dbReference>
<dbReference type="InterPro" id="IPR011009">
    <property type="entry name" value="Kinase-like_dom_sf"/>
</dbReference>
<feature type="binding site" evidence="18">
    <location>
        <position position="446"/>
    </location>
    <ligand>
        <name>ATP</name>
        <dbReference type="ChEBI" id="CHEBI:30616"/>
    </ligand>
</feature>
<keyword evidence="23" id="KW-1185">Reference proteome</keyword>
<keyword evidence="4" id="KW-0808">Transferase</keyword>
<evidence type="ECO:0000256" key="15">
    <source>
        <dbReference type="ARBA" id="ARBA00047558"/>
    </source>
</evidence>
<evidence type="ECO:0000256" key="9">
    <source>
        <dbReference type="ARBA" id="ARBA00022777"/>
    </source>
</evidence>
<dbReference type="InterPro" id="IPR000742">
    <property type="entry name" value="EGF"/>
</dbReference>
<evidence type="ECO:0000313" key="22">
    <source>
        <dbReference type="EMBL" id="KAG5584706.1"/>
    </source>
</evidence>